<comment type="caution">
    <text evidence="3">The sequence shown here is derived from an EMBL/GenBank/DDBJ whole genome shotgun (WGS) entry which is preliminary data.</text>
</comment>
<dbReference type="Pfam" id="PF01458">
    <property type="entry name" value="SUFBD_core"/>
    <property type="match status" value="1"/>
</dbReference>
<evidence type="ECO:0000313" key="4">
    <source>
        <dbReference type="Proteomes" id="UP000298381"/>
    </source>
</evidence>
<reference evidence="3 4" key="1">
    <citation type="submission" date="2019-03" db="EMBL/GenBank/DDBJ databases">
        <title>Draft genome sequence data and analysis of a Fermenting Bacterium, Soehngenia longevitae strain 1933PT, isolated from petroleum reservoir in Azerbaijan.</title>
        <authorList>
            <person name="Grouzdev D.S."/>
            <person name="Bidzhieva S.K."/>
            <person name="Sokolova D.S."/>
            <person name="Tourova T.P."/>
            <person name="Poltaraus A.B."/>
            <person name="Nazina T.N."/>
        </authorList>
    </citation>
    <scope>NUCLEOTIDE SEQUENCE [LARGE SCALE GENOMIC DNA]</scope>
    <source>
        <strain evidence="3 4">1933P</strain>
    </source>
</reference>
<organism evidence="3 4">
    <name type="scientific">Soehngenia longivitae</name>
    <dbReference type="NCBI Taxonomy" id="2562294"/>
    <lineage>
        <taxon>Bacteria</taxon>
        <taxon>Bacillati</taxon>
        <taxon>Bacillota</taxon>
        <taxon>Tissierellia</taxon>
        <taxon>Tissierellales</taxon>
        <taxon>Tissierellaceae</taxon>
        <taxon>Soehngenia</taxon>
    </lineage>
</organism>
<dbReference type="NCBIfam" id="TIGR01981">
    <property type="entry name" value="sufD"/>
    <property type="match status" value="1"/>
</dbReference>
<dbReference type="Proteomes" id="UP000298381">
    <property type="component" value="Unassembled WGS sequence"/>
</dbReference>
<feature type="domain" description="SUF system FeS cluster assembly SufBD core" evidence="2">
    <location>
        <begin position="89"/>
        <end position="317"/>
    </location>
</feature>
<dbReference type="SUPFAM" id="SSF101960">
    <property type="entry name" value="Stabilizer of iron transporter SufD"/>
    <property type="match status" value="1"/>
</dbReference>
<dbReference type="InterPro" id="IPR000825">
    <property type="entry name" value="SUF_FeS_clus_asmbl_SufBD_core"/>
</dbReference>
<dbReference type="PANTHER" id="PTHR43575:SF1">
    <property type="entry name" value="PROTEIN ABCI7, CHLOROPLASTIC"/>
    <property type="match status" value="1"/>
</dbReference>
<proteinExistence type="inferred from homology"/>
<dbReference type="InterPro" id="IPR055346">
    <property type="entry name" value="Fe-S_cluster_assembly_SufBD"/>
</dbReference>
<name>A0A4Z0D3P2_9FIRM</name>
<accession>A0A4Z0D3P2</accession>
<dbReference type="AlphaFoldDB" id="A0A4Z0D3P2"/>
<sequence length="344" mass="38765">MIWKRIGLKELNLPEFKEYNNEFLPNINGMNLKITKTINRKNRPVLDSYRGLGEELEKIPQNHNNAGIELKLDDDVTIKEPLLINYYLDNNNPVLIDHNLIDVGKNSVLTLIFDYASDDTTDLFHNGLTDVTVNENASLNIIKLQRLNSSSNNFDTNIILIKDSGKVNLITIELGAKITAVNYTNYLHGENSSANLSSIYLGDGNRKLDLNYTMIHKGRRSESNIQSKGALKDNSVKVFRGNLEFLKGAKKSKGSESEYTTLLSPSVKSDSIPALMCHEDDVDGNHAVSAGRIDENKLFYLQSRGLDEFSAKKLIVESSFNPILEKIPDENLKKIILLEIERRI</sequence>
<evidence type="ECO:0000313" key="3">
    <source>
        <dbReference type="EMBL" id="TFZ40207.1"/>
    </source>
</evidence>
<dbReference type="OrthoDB" id="9803529at2"/>
<evidence type="ECO:0000256" key="1">
    <source>
        <dbReference type="ARBA" id="ARBA00043967"/>
    </source>
</evidence>
<dbReference type="InterPro" id="IPR011542">
    <property type="entry name" value="SUF_FeS_clus_asmbl_SufD"/>
</dbReference>
<dbReference type="RefSeq" id="WP_135270980.1">
    <property type="nucleotide sequence ID" value="NZ_SRIB01000006.1"/>
</dbReference>
<protein>
    <submittedName>
        <fullName evidence="3">Fe-S cluster assembly protein SufD</fullName>
    </submittedName>
</protein>
<keyword evidence="4" id="KW-1185">Reference proteome</keyword>
<comment type="similarity">
    <text evidence="1">Belongs to the iron-sulfur cluster assembly SufBD family.</text>
</comment>
<dbReference type="EMBL" id="SRIB01000006">
    <property type="protein sequence ID" value="TFZ40207.1"/>
    <property type="molecule type" value="Genomic_DNA"/>
</dbReference>
<evidence type="ECO:0000259" key="2">
    <source>
        <dbReference type="Pfam" id="PF01458"/>
    </source>
</evidence>
<dbReference type="InterPro" id="IPR037284">
    <property type="entry name" value="SUF_FeS_clus_asmbl_SufBD_sf"/>
</dbReference>
<dbReference type="PANTHER" id="PTHR43575">
    <property type="entry name" value="PROTEIN ABCI7, CHLOROPLASTIC"/>
    <property type="match status" value="1"/>
</dbReference>
<gene>
    <name evidence="3" type="primary">sufD</name>
    <name evidence="3" type="ORF">E4100_05180</name>
</gene>
<dbReference type="GO" id="GO:0016226">
    <property type="term" value="P:iron-sulfur cluster assembly"/>
    <property type="evidence" value="ECO:0007669"/>
    <property type="project" value="InterPro"/>
</dbReference>